<dbReference type="AlphaFoldDB" id="A0A402CSG1"/>
<dbReference type="InterPro" id="IPR037099">
    <property type="entry name" value="Fum_R/Succ_DH_flav-like_C_sf"/>
</dbReference>
<proteinExistence type="predicted"/>
<accession>A0A402CSG1</accession>
<keyword evidence="1" id="KW-0285">Flavoprotein</keyword>
<evidence type="ECO:0000313" key="7">
    <source>
        <dbReference type="Proteomes" id="UP000287394"/>
    </source>
</evidence>
<dbReference type="Gene3D" id="1.20.58.100">
    <property type="entry name" value="Fumarate reductase/succinate dehydrogenase flavoprotein-like, C-terminal domain"/>
    <property type="match status" value="1"/>
</dbReference>
<keyword evidence="7" id="KW-1185">Reference proteome</keyword>
<dbReference type="KEGG" id="ccot:CCAX7_31560"/>
<dbReference type="InterPro" id="IPR036188">
    <property type="entry name" value="FAD/NAD-bd_sf"/>
</dbReference>
<keyword evidence="2" id="KW-0560">Oxidoreductase</keyword>
<dbReference type="Proteomes" id="UP000287394">
    <property type="component" value="Chromosome"/>
</dbReference>
<dbReference type="GO" id="GO:0050660">
    <property type="term" value="F:flavin adenine dinucleotide binding"/>
    <property type="evidence" value="ECO:0007669"/>
    <property type="project" value="TreeGrafter"/>
</dbReference>
<name>A0A402CSG1_9BACT</name>
<evidence type="ECO:0000259" key="5">
    <source>
        <dbReference type="Pfam" id="PF02910"/>
    </source>
</evidence>
<evidence type="ECO:0000256" key="2">
    <source>
        <dbReference type="ARBA" id="ARBA00023002"/>
    </source>
</evidence>
<dbReference type="RefSeq" id="WP_119320326.1">
    <property type="nucleotide sequence ID" value="NZ_AP025739.1"/>
</dbReference>
<evidence type="ECO:0000313" key="6">
    <source>
        <dbReference type="EMBL" id="BDI31105.1"/>
    </source>
</evidence>
<dbReference type="Gene3D" id="3.50.50.60">
    <property type="entry name" value="FAD/NAD(P)-binding domain"/>
    <property type="match status" value="1"/>
</dbReference>
<protein>
    <submittedName>
        <fullName evidence="6">Oxidoreductase</fullName>
    </submittedName>
</protein>
<dbReference type="OrthoDB" id="9805351at2"/>
<dbReference type="Pfam" id="PF02910">
    <property type="entry name" value="Succ_DH_flav_C"/>
    <property type="match status" value="1"/>
</dbReference>
<feature type="domain" description="Fumarate reductase/succinate dehydrogenase flavoprotein-like C-terminal" evidence="5">
    <location>
        <begin position="446"/>
        <end position="526"/>
    </location>
</feature>
<dbReference type="InterPro" id="IPR003953">
    <property type="entry name" value="FAD-dep_OxRdtase_2_FAD-bd"/>
</dbReference>
<dbReference type="InterPro" id="IPR030664">
    <property type="entry name" value="SdhA/FrdA/AprA"/>
</dbReference>
<dbReference type="EMBL" id="AP025739">
    <property type="protein sequence ID" value="BDI31105.1"/>
    <property type="molecule type" value="Genomic_DNA"/>
</dbReference>
<evidence type="ECO:0000259" key="4">
    <source>
        <dbReference type="Pfam" id="PF00890"/>
    </source>
</evidence>
<dbReference type="Pfam" id="PF00890">
    <property type="entry name" value="FAD_binding_2"/>
    <property type="match status" value="1"/>
</dbReference>
<dbReference type="GO" id="GO:0005886">
    <property type="term" value="C:plasma membrane"/>
    <property type="evidence" value="ECO:0007669"/>
    <property type="project" value="TreeGrafter"/>
</dbReference>
<sequence>MSEVGRVNGQRSPSSEPIRADDPIKFDTDVLVLGGGPAGAWAAYGAASRGARVTLVDKGYLGSSGATAPGGNNVLYVEPDQKLRDEAVASRMAQGGYLSEARWIHRILDNVYEQLKLVEQWGYPFPKDEYGNSQRSHLQGPEYMKLMRNVVKKAGVRILDQSPALELLVDSHGVGGARGVSRLEGLPWEIRASAVVIATGGCAFLAGGLGCNVLTGEGLLMAAELGAELSGMEFARHYAPSAGGGTVTRGRTLGWGTFSREDGTVVDRRGDPDALARALLDGPVYAVLDKADTPEKRRILRGAHAIFFLPLDRAGFDPFTQRFPVTLRYEGTVRGVGGIRITGDDCSTTIPGLYAAGDAASRQLVTGASSGGGAFNAAWALSSGGWSGEAAAQYALSLGRKPHERTLQAAGRAGVQSASTGSASIETAAVIKAVQSEVFPLEINYFRSVPVLEQSLRRLNALWPAVNGAPGTSADELLRSREAAAMVQTARWSHTAALARTETRGMHTFAEYPDTDPRQQRRLTTAGVETIRVRPEGLAPASAHPEPHPISWRKAVAA</sequence>
<gene>
    <name evidence="6" type="ORF">CCAX7_31560</name>
</gene>
<dbReference type="PIRSF" id="PIRSF000171">
    <property type="entry name" value="SDHA_APRA_LASPO"/>
    <property type="match status" value="1"/>
</dbReference>
<dbReference type="SUPFAM" id="SSF51905">
    <property type="entry name" value="FAD/NAD(P)-binding domain"/>
    <property type="match status" value="1"/>
</dbReference>
<dbReference type="PRINTS" id="PR00469">
    <property type="entry name" value="PNDRDTASEII"/>
</dbReference>
<dbReference type="GO" id="GO:0009055">
    <property type="term" value="F:electron transfer activity"/>
    <property type="evidence" value="ECO:0007669"/>
    <property type="project" value="TreeGrafter"/>
</dbReference>
<dbReference type="PRINTS" id="PR00368">
    <property type="entry name" value="FADPNR"/>
</dbReference>
<feature type="domain" description="FAD-dependent oxidoreductase 2 FAD-binding" evidence="4">
    <location>
        <begin position="29"/>
        <end position="235"/>
    </location>
</feature>
<reference evidence="6 7" key="1">
    <citation type="journal article" date="2019" name="Int. J. Syst. Evol. Microbiol.">
        <title>Capsulimonas corticalis gen. nov., sp. nov., an aerobic capsulated bacterium, of a novel bacterial order, Capsulimonadales ord. nov., of the class Armatimonadia of the phylum Armatimonadetes.</title>
        <authorList>
            <person name="Li J."/>
            <person name="Kudo C."/>
            <person name="Tonouchi A."/>
        </authorList>
    </citation>
    <scope>NUCLEOTIDE SEQUENCE [LARGE SCALE GENOMIC DNA]</scope>
    <source>
        <strain evidence="6 7">AX-7</strain>
    </source>
</reference>
<organism evidence="6 7">
    <name type="scientific">Capsulimonas corticalis</name>
    <dbReference type="NCBI Taxonomy" id="2219043"/>
    <lineage>
        <taxon>Bacteria</taxon>
        <taxon>Bacillati</taxon>
        <taxon>Armatimonadota</taxon>
        <taxon>Armatimonadia</taxon>
        <taxon>Capsulimonadales</taxon>
        <taxon>Capsulimonadaceae</taxon>
        <taxon>Capsulimonas</taxon>
    </lineage>
</organism>
<feature type="region of interest" description="Disordered" evidence="3">
    <location>
        <begin position="1"/>
        <end position="21"/>
    </location>
</feature>
<feature type="region of interest" description="Disordered" evidence="3">
    <location>
        <begin position="536"/>
        <end position="558"/>
    </location>
</feature>
<evidence type="ECO:0000256" key="3">
    <source>
        <dbReference type="SAM" id="MobiDB-lite"/>
    </source>
</evidence>
<evidence type="ECO:0000256" key="1">
    <source>
        <dbReference type="ARBA" id="ARBA00022630"/>
    </source>
</evidence>
<dbReference type="InterPro" id="IPR015939">
    <property type="entry name" value="Fum_Rdtase/Succ_DH_flav-like_C"/>
</dbReference>
<dbReference type="SUPFAM" id="SSF46977">
    <property type="entry name" value="Succinate dehydrogenase/fumarate reductase flavoprotein C-terminal domain"/>
    <property type="match status" value="1"/>
</dbReference>
<dbReference type="PANTHER" id="PTHR11632:SF51">
    <property type="entry name" value="SUCCINATE DEHYDROGENASE [UBIQUINONE] FLAVOPROTEIN SUBUNIT, MITOCHONDRIAL"/>
    <property type="match status" value="1"/>
</dbReference>
<dbReference type="GO" id="GO:0000104">
    <property type="term" value="F:succinate dehydrogenase activity"/>
    <property type="evidence" value="ECO:0007669"/>
    <property type="project" value="TreeGrafter"/>
</dbReference>
<dbReference type="PANTHER" id="PTHR11632">
    <property type="entry name" value="SUCCINATE DEHYDROGENASE 2 FLAVOPROTEIN SUBUNIT"/>
    <property type="match status" value="1"/>
</dbReference>
<dbReference type="GO" id="GO:0009061">
    <property type="term" value="P:anaerobic respiration"/>
    <property type="evidence" value="ECO:0007669"/>
    <property type="project" value="TreeGrafter"/>
</dbReference>